<sequence>MAIGIMAQFRAITELSKKKGSAYVSEIAYDELVQQVRQHEEAIAQLLEIVAVTNRRLSELDRKQKEHYSFT</sequence>
<accession>A0ABW3ZTL7</accession>
<name>A0ABW3ZTL7_9BACI</name>
<comment type="caution">
    <text evidence="1">The sequence shown here is derived from an EMBL/GenBank/DDBJ whole genome shotgun (WGS) entry which is preliminary data.</text>
</comment>
<protein>
    <submittedName>
        <fullName evidence="1">Uncharacterized protein</fullName>
    </submittedName>
</protein>
<evidence type="ECO:0000313" key="1">
    <source>
        <dbReference type="EMBL" id="MFD1361676.1"/>
    </source>
</evidence>
<proteinExistence type="predicted"/>
<evidence type="ECO:0000313" key="2">
    <source>
        <dbReference type="Proteomes" id="UP001597178"/>
    </source>
</evidence>
<gene>
    <name evidence="1" type="ORF">ACFQ4A_08405</name>
</gene>
<reference evidence="2" key="1">
    <citation type="journal article" date="2019" name="Int. J. Syst. Evol. Microbiol.">
        <title>The Global Catalogue of Microorganisms (GCM) 10K type strain sequencing project: providing services to taxonomists for standard genome sequencing and annotation.</title>
        <authorList>
            <consortium name="The Broad Institute Genomics Platform"/>
            <consortium name="The Broad Institute Genome Sequencing Center for Infectious Disease"/>
            <person name="Wu L."/>
            <person name="Ma J."/>
        </authorList>
    </citation>
    <scope>NUCLEOTIDE SEQUENCE [LARGE SCALE GENOMIC DNA]</scope>
    <source>
        <strain evidence="2">CCUG 54822</strain>
    </source>
</reference>
<dbReference type="Proteomes" id="UP001597178">
    <property type="component" value="Unassembled WGS sequence"/>
</dbReference>
<dbReference type="EMBL" id="JBHTNH010000017">
    <property type="protein sequence ID" value="MFD1361676.1"/>
    <property type="molecule type" value="Genomic_DNA"/>
</dbReference>
<dbReference type="RefSeq" id="WP_382399474.1">
    <property type="nucleotide sequence ID" value="NZ_JBHTNH010000017.1"/>
</dbReference>
<organism evidence="1 2">
    <name type="scientific">Lentibacillus salinarum</name>
    <dbReference type="NCBI Taxonomy" id="446820"/>
    <lineage>
        <taxon>Bacteria</taxon>
        <taxon>Bacillati</taxon>
        <taxon>Bacillota</taxon>
        <taxon>Bacilli</taxon>
        <taxon>Bacillales</taxon>
        <taxon>Bacillaceae</taxon>
        <taxon>Lentibacillus</taxon>
    </lineage>
</organism>
<keyword evidence="2" id="KW-1185">Reference proteome</keyword>